<feature type="transmembrane region" description="Helical" evidence="1">
    <location>
        <begin position="242"/>
        <end position="264"/>
    </location>
</feature>
<evidence type="ECO:0000313" key="4">
    <source>
        <dbReference type="Proteomes" id="UP000470246"/>
    </source>
</evidence>
<keyword evidence="1" id="KW-1133">Transmembrane helix</keyword>
<keyword evidence="1" id="KW-0472">Membrane</keyword>
<keyword evidence="2" id="KW-0732">Signal</keyword>
<proteinExistence type="predicted"/>
<sequence>MPRLLVVVLGVLATLLVAGPAGAHVGGGAAGSDFDGRVLSVTPELPGVSVRVLSFGDEFELVNATATEVEVPGYSDEPYLRIGPDGVWRNAHSPATYINLDRFGRVALPDDADPAAEPEWVQVSTEPQYVWHDHRTHWMSESVLPPAVAADPTRDHLVAEWVVPLSSGGTDVAVRGELTWSPPPSPWLVWPAYAALAVAAVAAGLLARGPRPLGWLLLVGGAAALWHALATPEPPVSVSSHTGAILSALLPGLTAAVVAVLGFVAARRGRGAMTGLLAVVLGWLLLVQGLPDVDVLWTAHVLSAGPALPARAAVAVLVALGAGCVVGGVAAARRFREPDGPRRAQPRVGEPQPVT</sequence>
<dbReference type="Proteomes" id="UP000470246">
    <property type="component" value="Unassembled WGS sequence"/>
</dbReference>
<feature type="chain" id="PRO_5029593356" evidence="2">
    <location>
        <begin position="24"/>
        <end position="355"/>
    </location>
</feature>
<feature type="transmembrane region" description="Helical" evidence="1">
    <location>
        <begin position="310"/>
        <end position="332"/>
    </location>
</feature>
<accession>A0A7K3W710</accession>
<evidence type="ECO:0000256" key="1">
    <source>
        <dbReference type="SAM" id="Phobius"/>
    </source>
</evidence>
<protein>
    <submittedName>
        <fullName evidence="3">Uncharacterized protein</fullName>
    </submittedName>
</protein>
<keyword evidence="4" id="KW-1185">Reference proteome</keyword>
<comment type="caution">
    <text evidence="3">The sequence shown here is derived from an EMBL/GenBank/DDBJ whole genome shotgun (WGS) entry which is preliminary data.</text>
</comment>
<evidence type="ECO:0000256" key="2">
    <source>
        <dbReference type="SAM" id="SignalP"/>
    </source>
</evidence>
<reference evidence="3 4" key="1">
    <citation type="submission" date="2020-02" db="EMBL/GenBank/DDBJ databases">
        <title>Geodermatophilus sabuli CPCC 205279 I12A-02694.</title>
        <authorList>
            <person name="Jiang Z."/>
        </authorList>
    </citation>
    <scope>NUCLEOTIDE SEQUENCE [LARGE SCALE GENOMIC DNA]</scope>
    <source>
        <strain evidence="3 4">I12A-02694</strain>
    </source>
</reference>
<feature type="transmembrane region" description="Helical" evidence="1">
    <location>
        <begin position="187"/>
        <end position="206"/>
    </location>
</feature>
<organism evidence="3 4">
    <name type="scientific">Geodermatophilus sabuli</name>
    <dbReference type="NCBI Taxonomy" id="1564158"/>
    <lineage>
        <taxon>Bacteria</taxon>
        <taxon>Bacillati</taxon>
        <taxon>Actinomycetota</taxon>
        <taxon>Actinomycetes</taxon>
        <taxon>Geodermatophilales</taxon>
        <taxon>Geodermatophilaceae</taxon>
        <taxon>Geodermatophilus</taxon>
    </lineage>
</organism>
<dbReference type="EMBL" id="JAAGWF010000033">
    <property type="protein sequence ID" value="NEK60645.1"/>
    <property type="molecule type" value="Genomic_DNA"/>
</dbReference>
<name>A0A7K3W710_9ACTN</name>
<dbReference type="RefSeq" id="WP_163484442.1">
    <property type="nucleotide sequence ID" value="NZ_JAAGWF010000033.1"/>
</dbReference>
<gene>
    <name evidence="3" type="ORF">GCU56_22570</name>
</gene>
<evidence type="ECO:0000313" key="3">
    <source>
        <dbReference type="EMBL" id="NEK60645.1"/>
    </source>
</evidence>
<dbReference type="AlphaFoldDB" id="A0A7K3W710"/>
<feature type="transmembrane region" description="Helical" evidence="1">
    <location>
        <begin position="213"/>
        <end position="230"/>
    </location>
</feature>
<feature type="transmembrane region" description="Helical" evidence="1">
    <location>
        <begin position="271"/>
        <end position="290"/>
    </location>
</feature>
<keyword evidence="1" id="KW-0812">Transmembrane</keyword>
<feature type="signal peptide" evidence="2">
    <location>
        <begin position="1"/>
        <end position="23"/>
    </location>
</feature>